<dbReference type="Proteomes" id="UP000063964">
    <property type="component" value="Chromosome"/>
</dbReference>
<dbReference type="OrthoDB" id="5296317at2"/>
<feature type="region of interest" description="Disordered" evidence="1">
    <location>
        <begin position="91"/>
        <end position="130"/>
    </location>
</feature>
<dbReference type="GO" id="GO:0015628">
    <property type="term" value="P:protein secretion by the type II secretion system"/>
    <property type="evidence" value="ECO:0007669"/>
    <property type="project" value="TreeGrafter"/>
</dbReference>
<dbReference type="SUPFAM" id="SSF47781">
    <property type="entry name" value="RuvA domain 2-like"/>
    <property type="match status" value="1"/>
</dbReference>
<evidence type="ECO:0000313" key="4">
    <source>
        <dbReference type="Proteomes" id="UP000063964"/>
    </source>
</evidence>
<feature type="domain" description="Helix-hairpin-helix DNA-binding motif class 1" evidence="2">
    <location>
        <begin position="64"/>
        <end position="83"/>
    </location>
</feature>
<dbReference type="RefSeq" id="WP_066604570.1">
    <property type="nucleotide sequence ID" value="NZ_CP014230.1"/>
</dbReference>
<gene>
    <name evidence="3" type="ORF">AXF15_05800</name>
</gene>
<dbReference type="AlphaFoldDB" id="A0A0X8JPQ8"/>
<protein>
    <recommendedName>
        <fullName evidence="2">Helix-hairpin-helix DNA-binding motif class 1 domain-containing protein</fullName>
    </recommendedName>
</protein>
<dbReference type="STRING" id="888061.AXF15_05800"/>
<name>A0A0X8JPQ8_9BACT</name>
<dbReference type="InterPro" id="IPR010994">
    <property type="entry name" value="RuvA_2-like"/>
</dbReference>
<dbReference type="GO" id="GO:0015627">
    <property type="term" value="C:type II protein secretion system complex"/>
    <property type="evidence" value="ECO:0007669"/>
    <property type="project" value="TreeGrafter"/>
</dbReference>
<dbReference type="InterPro" id="IPR003583">
    <property type="entry name" value="Hlx-hairpin-Hlx_DNA-bd_motif"/>
</dbReference>
<sequence>MKSAFRAFFILALLVLLGSPVYPAGLIDINTASVEELTSLPGIGPALAEKIVERRAVKPFSSAEDLMDVKGIGPAKYEAIKGMVSVGGAGGSTMRGAAAKEKGEDMLKKTQKKGMDKASEMTEELAPKKK</sequence>
<dbReference type="Pfam" id="PF12836">
    <property type="entry name" value="HHH_3"/>
    <property type="match status" value="1"/>
</dbReference>
<dbReference type="GO" id="GO:0003677">
    <property type="term" value="F:DNA binding"/>
    <property type="evidence" value="ECO:0007669"/>
    <property type="project" value="InterPro"/>
</dbReference>
<dbReference type="EMBL" id="CP014230">
    <property type="protein sequence ID" value="AMD92664.1"/>
    <property type="molecule type" value="Genomic_DNA"/>
</dbReference>
<dbReference type="KEGG" id="doa:AXF15_05800"/>
<dbReference type="PANTHER" id="PTHR21180">
    <property type="entry name" value="ENDONUCLEASE/EXONUCLEASE/PHOSPHATASE FAMILY DOMAIN-CONTAINING PROTEIN 1"/>
    <property type="match status" value="1"/>
</dbReference>
<dbReference type="PANTHER" id="PTHR21180:SF32">
    <property type="entry name" value="ENDONUCLEASE_EXONUCLEASE_PHOSPHATASE FAMILY DOMAIN-CONTAINING PROTEIN 1"/>
    <property type="match status" value="1"/>
</dbReference>
<reference evidence="4" key="1">
    <citation type="submission" date="2016-02" db="EMBL/GenBank/DDBJ databases">
        <authorList>
            <person name="Holder M.E."/>
            <person name="Ajami N.J."/>
            <person name="Petrosino J.F."/>
        </authorList>
    </citation>
    <scope>NUCLEOTIDE SEQUENCE [LARGE SCALE GENOMIC DNA]</scope>
    <source>
        <strain evidence="4">DSM 12838</strain>
    </source>
</reference>
<dbReference type="SMART" id="SM00278">
    <property type="entry name" value="HhH1"/>
    <property type="match status" value="2"/>
</dbReference>
<organism evidence="3 4">
    <name type="scientific">Desulfomicrobium orale DSM 12838</name>
    <dbReference type="NCBI Taxonomy" id="888061"/>
    <lineage>
        <taxon>Bacteria</taxon>
        <taxon>Pseudomonadati</taxon>
        <taxon>Thermodesulfobacteriota</taxon>
        <taxon>Desulfovibrionia</taxon>
        <taxon>Desulfovibrionales</taxon>
        <taxon>Desulfomicrobiaceae</taxon>
        <taxon>Desulfomicrobium</taxon>
    </lineage>
</organism>
<proteinExistence type="predicted"/>
<dbReference type="InterPro" id="IPR051675">
    <property type="entry name" value="Endo/Exo/Phosphatase_dom_1"/>
</dbReference>
<feature type="domain" description="Helix-hairpin-helix DNA-binding motif class 1" evidence="2">
    <location>
        <begin position="35"/>
        <end position="54"/>
    </location>
</feature>
<accession>A0A0X8JPQ8</accession>
<evidence type="ECO:0000256" key="1">
    <source>
        <dbReference type="SAM" id="MobiDB-lite"/>
    </source>
</evidence>
<keyword evidence="4" id="KW-1185">Reference proteome</keyword>
<evidence type="ECO:0000313" key="3">
    <source>
        <dbReference type="EMBL" id="AMD92664.1"/>
    </source>
</evidence>
<feature type="compositionally biased region" description="Basic and acidic residues" evidence="1">
    <location>
        <begin position="98"/>
        <end position="130"/>
    </location>
</feature>
<dbReference type="GO" id="GO:0006281">
    <property type="term" value="P:DNA repair"/>
    <property type="evidence" value="ECO:0007669"/>
    <property type="project" value="InterPro"/>
</dbReference>
<evidence type="ECO:0000259" key="2">
    <source>
        <dbReference type="SMART" id="SM00278"/>
    </source>
</evidence>
<dbReference type="Gene3D" id="1.10.150.320">
    <property type="entry name" value="Photosystem II 12 kDa extrinsic protein"/>
    <property type="match status" value="1"/>
</dbReference>